<reference evidence="1" key="1">
    <citation type="submission" date="2018-01" db="EMBL/GenBank/DDBJ databases">
        <authorList>
            <person name="Regsiter A."/>
            <person name="William W."/>
        </authorList>
    </citation>
    <scope>NUCLEOTIDE SEQUENCE</scope>
    <source>
        <strain evidence="1">TRIP AH-1</strain>
    </source>
</reference>
<organism evidence="1">
    <name type="scientific">uncultured Desulfobacterium sp</name>
    <dbReference type="NCBI Taxonomy" id="201089"/>
    <lineage>
        <taxon>Bacteria</taxon>
        <taxon>Pseudomonadati</taxon>
        <taxon>Thermodesulfobacteriota</taxon>
        <taxon>Desulfobacteria</taxon>
        <taxon>Desulfobacterales</taxon>
        <taxon>Desulfobacteriaceae</taxon>
        <taxon>Desulfobacterium</taxon>
        <taxon>environmental samples</taxon>
    </lineage>
</organism>
<gene>
    <name evidence="1" type="ORF">PITCH_A1580055</name>
</gene>
<name>A0A445MTV4_9BACT</name>
<proteinExistence type="predicted"/>
<evidence type="ECO:0000313" key="1">
    <source>
        <dbReference type="EMBL" id="SPD72900.1"/>
    </source>
</evidence>
<protein>
    <submittedName>
        <fullName evidence="1">Uncharacterized protein</fullName>
    </submittedName>
</protein>
<dbReference type="EMBL" id="OJIN01000066">
    <property type="protein sequence ID" value="SPD72900.1"/>
    <property type="molecule type" value="Genomic_DNA"/>
</dbReference>
<sequence length="118" mass="13673">MCRDYGVADPRFEVSEHWLTVVFPHATGEVTQQVRKLIGTLVDPGLTIINNYDKYCNPIQMEEQGCIKRHTSDILSRFKSFYWTTFIAYPGRNASIFMAEPPLDGSMAEHDFRKIWIL</sequence>
<dbReference type="AlphaFoldDB" id="A0A445MTV4"/>
<accession>A0A445MTV4</accession>